<proteinExistence type="predicted"/>
<dbReference type="AlphaFoldDB" id="A0AAD8KCQ4"/>
<organism evidence="1 2">
    <name type="scientific">Tagetes erecta</name>
    <name type="common">African marigold</name>
    <dbReference type="NCBI Taxonomy" id="13708"/>
    <lineage>
        <taxon>Eukaryota</taxon>
        <taxon>Viridiplantae</taxon>
        <taxon>Streptophyta</taxon>
        <taxon>Embryophyta</taxon>
        <taxon>Tracheophyta</taxon>
        <taxon>Spermatophyta</taxon>
        <taxon>Magnoliopsida</taxon>
        <taxon>eudicotyledons</taxon>
        <taxon>Gunneridae</taxon>
        <taxon>Pentapetalae</taxon>
        <taxon>asterids</taxon>
        <taxon>campanulids</taxon>
        <taxon>Asterales</taxon>
        <taxon>Asteraceae</taxon>
        <taxon>Asteroideae</taxon>
        <taxon>Heliantheae alliance</taxon>
        <taxon>Tageteae</taxon>
        <taxon>Tagetes</taxon>
    </lineage>
</organism>
<dbReference type="Proteomes" id="UP001229421">
    <property type="component" value="Unassembled WGS sequence"/>
</dbReference>
<sequence length="70" mass="8392">WDASVRYRMVPQIILFWHVRLVRRYMKERISGLKNSSSKTKRSEKSIYLCWRFLPTPAPQRLGTPELLLS</sequence>
<name>A0AAD8KCQ4_TARER</name>
<comment type="caution">
    <text evidence="1">The sequence shown here is derived from an EMBL/GenBank/DDBJ whole genome shotgun (WGS) entry which is preliminary data.</text>
</comment>
<feature type="non-terminal residue" evidence="1">
    <location>
        <position position="1"/>
    </location>
</feature>
<protein>
    <submittedName>
        <fullName evidence="1">Uncharacterized protein</fullName>
    </submittedName>
</protein>
<reference evidence="1" key="1">
    <citation type="journal article" date="2023" name="bioRxiv">
        <title>Improved chromosome-level genome assembly for marigold (Tagetes erecta).</title>
        <authorList>
            <person name="Jiang F."/>
            <person name="Yuan L."/>
            <person name="Wang S."/>
            <person name="Wang H."/>
            <person name="Xu D."/>
            <person name="Wang A."/>
            <person name="Fan W."/>
        </authorList>
    </citation>
    <scope>NUCLEOTIDE SEQUENCE</scope>
    <source>
        <strain evidence="1">WSJ</strain>
        <tissue evidence="1">Leaf</tissue>
    </source>
</reference>
<accession>A0AAD8KCQ4</accession>
<feature type="non-terminal residue" evidence="1">
    <location>
        <position position="70"/>
    </location>
</feature>
<evidence type="ECO:0000313" key="2">
    <source>
        <dbReference type="Proteomes" id="UP001229421"/>
    </source>
</evidence>
<evidence type="ECO:0000313" key="1">
    <source>
        <dbReference type="EMBL" id="KAK1420532.1"/>
    </source>
</evidence>
<gene>
    <name evidence="1" type="ORF">QVD17_22206</name>
</gene>
<dbReference type="EMBL" id="JAUHHV010000006">
    <property type="protein sequence ID" value="KAK1420532.1"/>
    <property type="molecule type" value="Genomic_DNA"/>
</dbReference>
<keyword evidence="2" id="KW-1185">Reference proteome</keyword>